<gene>
    <name evidence="1" type="ORF">FBGL_03510</name>
</gene>
<proteinExistence type="predicted"/>
<dbReference type="EMBL" id="LVEO01000006">
    <property type="protein sequence ID" value="OCB73164.1"/>
    <property type="molecule type" value="Genomic_DNA"/>
</dbReference>
<dbReference type="AlphaFoldDB" id="A0A1B9DU09"/>
<evidence type="ECO:0000313" key="1">
    <source>
        <dbReference type="EMBL" id="OCB73164.1"/>
    </source>
</evidence>
<sequence>MKNLLFVCSRNKWRSLTAETIYKNSSEFFVKSAGTENSARVKINSKLINWADFIFVMEKLHKEKLLLNFPTETKKRKIIVLEIQDNYKFMDKELIEEIKTSVSSYLQLK</sequence>
<evidence type="ECO:0000313" key="2">
    <source>
        <dbReference type="Proteomes" id="UP000093226"/>
    </source>
</evidence>
<name>A0A1B9DU09_9FLAO</name>
<dbReference type="RefSeq" id="WP_066325353.1">
    <property type="nucleotide sequence ID" value="NZ_BJVF01000011.1"/>
</dbReference>
<dbReference type="InterPro" id="IPR016919">
    <property type="entry name" value="UCP029416_PTP"/>
</dbReference>
<dbReference type="Gene3D" id="3.40.50.2300">
    <property type="match status" value="1"/>
</dbReference>
<dbReference type="SUPFAM" id="SSF52788">
    <property type="entry name" value="Phosphotyrosine protein phosphatases I"/>
    <property type="match status" value="1"/>
</dbReference>
<accession>A0A1B9DU09</accession>
<dbReference type="OrthoDB" id="7210484at2"/>
<dbReference type="InterPro" id="IPR036196">
    <property type="entry name" value="Ptyr_pPase_sf"/>
</dbReference>
<reference evidence="2" key="1">
    <citation type="submission" date="2016-03" db="EMBL/GenBank/DDBJ databases">
        <title>Draft genome sequence of Paenibacillus glacialis DSM 22343.</title>
        <authorList>
            <person name="Shin S.-K."/>
            <person name="Yi H."/>
        </authorList>
    </citation>
    <scope>NUCLEOTIDE SEQUENCE [LARGE SCALE GENOMIC DNA]</scope>
    <source>
        <strain evidence="2">NBRC 105008</strain>
    </source>
</reference>
<protein>
    <submittedName>
        <fullName evidence="1">Protein tyrosine phosphatase</fullName>
    </submittedName>
</protein>
<comment type="caution">
    <text evidence="1">The sequence shown here is derived from an EMBL/GenBank/DDBJ whole genome shotgun (WGS) entry which is preliminary data.</text>
</comment>
<dbReference type="Proteomes" id="UP000093226">
    <property type="component" value="Unassembled WGS sequence"/>
</dbReference>
<dbReference type="STRING" id="551990.SAMN05192550_3281"/>
<organism evidence="1 2">
    <name type="scientific">Flavobacterium glycines</name>
    <dbReference type="NCBI Taxonomy" id="551990"/>
    <lineage>
        <taxon>Bacteria</taxon>
        <taxon>Pseudomonadati</taxon>
        <taxon>Bacteroidota</taxon>
        <taxon>Flavobacteriia</taxon>
        <taxon>Flavobacteriales</taxon>
        <taxon>Flavobacteriaceae</taxon>
        <taxon>Flavobacterium</taxon>
    </lineage>
</organism>
<dbReference type="PIRSF" id="PIRSF029416">
    <property type="entry name" value="UCP029416_PTP"/>
    <property type="match status" value="1"/>
</dbReference>